<dbReference type="GO" id="GO:0005524">
    <property type="term" value="F:ATP binding"/>
    <property type="evidence" value="ECO:0007669"/>
    <property type="project" value="UniProtKB-KW"/>
</dbReference>
<feature type="domain" description="ABC transmembrane type-1" evidence="11">
    <location>
        <begin position="905"/>
        <end position="1185"/>
    </location>
</feature>
<keyword evidence="6 9" id="KW-1133">Transmembrane helix</keyword>
<dbReference type="Pfam" id="PF00005">
    <property type="entry name" value="ABC_tran"/>
    <property type="match status" value="2"/>
</dbReference>
<dbReference type="RefSeq" id="XP_029740070.1">
    <property type="nucleotide sequence ID" value="XM_029883779.1"/>
</dbReference>
<evidence type="ECO:0000259" key="10">
    <source>
        <dbReference type="PROSITE" id="PS50893"/>
    </source>
</evidence>
<comment type="caution">
    <text evidence="12">The sequence shown here is derived from an EMBL/GenBank/DDBJ whole genome shotgun (WGS) entry which is preliminary data.</text>
</comment>
<feature type="region of interest" description="Disordered" evidence="8">
    <location>
        <begin position="822"/>
        <end position="883"/>
    </location>
</feature>
<evidence type="ECO:0000256" key="2">
    <source>
        <dbReference type="ARBA" id="ARBA00022448"/>
    </source>
</evidence>
<feature type="transmembrane region" description="Helical" evidence="9">
    <location>
        <begin position="475"/>
        <end position="497"/>
    </location>
</feature>
<dbReference type="SUPFAM" id="SSF52540">
    <property type="entry name" value="P-loop containing nucleoside triphosphate hydrolases"/>
    <property type="match status" value="2"/>
</dbReference>
<dbReference type="Gene3D" id="1.20.1560.10">
    <property type="entry name" value="ABC transporter type 1, transmembrane domain"/>
    <property type="match status" value="2"/>
</dbReference>
<dbReference type="InterPro" id="IPR003439">
    <property type="entry name" value="ABC_transporter-like_ATP-bd"/>
</dbReference>
<feature type="transmembrane region" description="Helical" evidence="9">
    <location>
        <begin position="1130"/>
        <end position="1150"/>
    </location>
</feature>
<dbReference type="Proteomes" id="UP000306050">
    <property type="component" value="Chromosome SGRAM_19"/>
</dbReference>
<dbReference type="CDD" id="cd18579">
    <property type="entry name" value="ABC_6TM_ABCC_D1"/>
    <property type="match status" value="1"/>
</dbReference>
<evidence type="ECO:0000256" key="6">
    <source>
        <dbReference type="ARBA" id="ARBA00022989"/>
    </source>
</evidence>
<feature type="compositionally biased region" description="Basic and acidic residues" evidence="8">
    <location>
        <begin position="839"/>
        <end position="856"/>
    </location>
</feature>
<dbReference type="PANTHER" id="PTHR24223">
    <property type="entry name" value="ATP-BINDING CASSETTE SUB-FAMILY C"/>
    <property type="match status" value="1"/>
</dbReference>
<dbReference type="InterPro" id="IPR011527">
    <property type="entry name" value="ABC1_TM_dom"/>
</dbReference>
<feature type="domain" description="ABC transporter" evidence="10">
    <location>
        <begin position="590"/>
        <end position="829"/>
    </location>
</feature>
<gene>
    <name evidence="12" type="ORF">EX895_003181</name>
</gene>
<dbReference type="GO" id="GO:0016020">
    <property type="term" value="C:membrane"/>
    <property type="evidence" value="ECO:0007669"/>
    <property type="project" value="UniProtKB-SubCell"/>
</dbReference>
<feature type="transmembrane region" description="Helical" evidence="9">
    <location>
        <begin position="48"/>
        <end position="67"/>
    </location>
</feature>
<comment type="subcellular location">
    <subcellularLocation>
        <location evidence="1">Membrane</location>
        <topology evidence="1">Multi-pass membrane protein</topology>
    </subcellularLocation>
</comment>
<dbReference type="Gene3D" id="3.40.50.300">
    <property type="entry name" value="P-loop containing nucleotide triphosphate hydrolases"/>
    <property type="match status" value="2"/>
</dbReference>
<sequence>MATRSTSIPAGEPTTLVIVAKSLSVMVAVVRYPLELCLHTSSPAPSTLLLSASFLNAIFSGTILRTFSLTLDTRQPAQLSLFASQAIITAFASLQTLLSTARHTSLHSQTLQDQAEGAASSPKDHPDLIRGLLARAFVLWHFPLLRRGFRAKLTYGDLYTSPPRVQAHALARLFEYHWDRACTSSKGRNEGYFRILVASVRAFGSYWLAPMLPKLVVTLAQLAQPIVFGDLIAFVSSYSQATSEATFVPQLPSRGWALAGSVFIIYGLITIFTGIYWQHVYRSTFVFRSAMIASVYRHVLHRAVPLPALEMRPDNPVTPQDPGTAGSSSPAACATQDQSTSASTAASDPVAIISADIETLATVLEQVHEIWSALITIGVASLLLYARLGLAFLVALSSIVMLLLSASLLARVIPAKQKAWFEATDKRVTLISVLMHRFEQVKINLAEAYFIQKVTALRESEIAAMRIFYRWMAQVAVLATSLMNITTLATFAVAYAVNPGKSGKPLDSATVFSALTIVNMLEAPVNNLAQNGSKLLSATASLERIQSFLVARAVPPTTDGIEKPHVVSIQSDVKGSSHQCLGQDPAPVPSQVRSWLASVNIVVPASSAASDDSQSTRLVLLHGPSGSGKTTLLRHLLRNQTLLAGGDSMPRTRGTFMVPIAFCPQDPWLFEGSIRENVILDQPFDAKQFQLALELSQLASDVDTMASRDNTKVGSEGSNLSGGQGHRVALARALYSGAKVIVLDDSLSALDAGTSTAIVQNVLHPQRRHRLLQDTTIVIASHLDELQDICSLRCSVAAWRICETLIVEPCQRWREMHGNVATEDIPLGPLGRNQNDDISGQHEDDQHNNSEEDHPSESSNHQEQSRAKRSEADDNGQTHVHANLTGIKSKPTRFFFEGTSMTVLALAFVFCVLANASTYGVQVTLEQWVKHSGHGRLQQAGLYLGLMGMLTLLSFVTFFVAALIYFDRLVVQASRNTHASALRSCLQRSISAFASISASMVVNRLSTDQFICDFEYAAALFNFVFLLVGLLASLVLIFLAAPLAAAAIPVLAAGYYYLQELYLRNSRQFRSMDLEARTALFNAIKETDQGVEVVRALGRTDWIEGRGMALIERAQMPYFARLSSLRFLRMGLYTITWILATLLAILSIALRRSSSSSSLGLALTNVTSLSVMLNSTLQTWVLLETGKVAVQRLEAIARDKVEAPHTRSESVCLDVGATAVAVVNTPCLEWREFGARYSSNGPLAAQSVNLAVPRNSKVGICGRSGSGKSTLLNSLVGTIDSKLTSGELRIHGHNINHLSLEQVRSCLSLVAQKPFVWQSSIREVLTMSVDSDEAATDAEIWSALRSVGLDNLVASTTLKLDSIISDIDVDEGGSATAQESQHGGAKPARGQLNLSRGQKQLLCMARAILQSKHRSILVLDEATSSLDHEAELMLIKTIQSQFADQTVLAVAHRLVTLLDFDQVYVMDKGRIIESGCPRDLLVQQGSVFRELAASQGLTNNL</sequence>
<feature type="domain" description="ABC transmembrane type-1" evidence="11">
    <location>
        <begin position="215"/>
        <end position="537"/>
    </location>
</feature>
<dbReference type="SMART" id="SM00382">
    <property type="entry name" value="AAA"/>
    <property type="match status" value="2"/>
</dbReference>
<feature type="transmembrane region" description="Helical" evidence="9">
    <location>
        <begin position="388"/>
        <end position="410"/>
    </location>
</feature>
<reference evidence="12 13" key="1">
    <citation type="submission" date="2019-05" db="EMBL/GenBank/DDBJ databases">
        <title>Sporisorium graminicola CBS 10092 draft sequencing and annotation.</title>
        <authorList>
            <person name="Solano-Gonzalez S."/>
            <person name="Caddick M.X."/>
            <person name="Darby A."/>
        </authorList>
    </citation>
    <scope>NUCLEOTIDE SEQUENCE [LARGE SCALE GENOMIC DNA]</scope>
    <source>
        <strain evidence="12 13">CBS 10092</strain>
    </source>
</reference>
<feature type="region of interest" description="Disordered" evidence="8">
    <location>
        <begin position="311"/>
        <end position="342"/>
    </location>
</feature>
<accession>A0A4U7KTY9</accession>
<evidence type="ECO:0008006" key="14">
    <source>
        <dbReference type="Google" id="ProtNLM"/>
    </source>
</evidence>
<feature type="transmembrane region" description="Helical" evidence="9">
    <location>
        <begin position="1038"/>
        <end position="1058"/>
    </location>
</feature>
<feature type="transmembrane region" description="Helical" evidence="9">
    <location>
        <begin position="942"/>
        <end position="966"/>
    </location>
</feature>
<keyword evidence="7 9" id="KW-0472">Membrane</keyword>
<dbReference type="KEGG" id="sgra:EX895_003181"/>
<protein>
    <recommendedName>
        <fullName evidence="14">ABC transporter</fullName>
    </recommendedName>
</protein>
<dbReference type="GO" id="GO:0140359">
    <property type="term" value="F:ABC-type transporter activity"/>
    <property type="evidence" value="ECO:0007669"/>
    <property type="project" value="InterPro"/>
</dbReference>
<dbReference type="InterPro" id="IPR044746">
    <property type="entry name" value="ABCC_6TM_D1"/>
</dbReference>
<dbReference type="InterPro" id="IPR003593">
    <property type="entry name" value="AAA+_ATPase"/>
</dbReference>
<evidence type="ECO:0000259" key="11">
    <source>
        <dbReference type="PROSITE" id="PS50929"/>
    </source>
</evidence>
<proteinExistence type="predicted"/>
<dbReference type="PROSITE" id="PS50929">
    <property type="entry name" value="ABC_TM1F"/>
    <property type="match status" value="2"/>
</dbReference>
<evidence type="ECO:0000256" key="5">
    <source>
        <dbReference type="ARBA" id="ARBA00022840"/>
    </source>
</evidence>
<dbReference type="InterPro" id="IPR036640">
    <property type="entry name" value="ABC1_TM_sf"/>
</dbReference>
<keyword evidence="5" id="KW-0067">ATP-binding</keyword>
<evidence type="ECO:0000256" key="4">
    <source>
        <dbReference type="ARBA" id="ARBA00022741"/>
    </source>
</evidence>
<evidence type="ECO:0000256" key="8">
    <source>
        <dbReference type="SAM" id="MobiDB-lite"/>
    </source>
</evidence>
<dbReference type="PROSITE" id="PS50893">
    <property type="entry name" value="ABC_TRANSPORTER_2"/>
    <property type="match status" value="2"/>
</dbReference>
<dbReference type="GeneID" id="40726076"/>
<feature type="transmembrane region" description="Helical" evidence="9">
    <location>
        <begin position="901"/>
        <end position="921"/>
    </location>
</feature>
<dbReference type="GO" id="GO:0016887">
    <property type="term" value="F:ATP hydrolysis activity"/>
    <property type="evidence" value="ECO:0007669"/>
    <property type="project" value="InterPro"/>
</dbReference>
<feature type="compositionally biased region" description="Basic and acidic residues" evidence="8">
    <location>
        <begin position="863"/>
        <end position="872"/>
    </location>
</feature>
<dbReference type="PANTHER" id="PTHR24223:SF399">
    <property type="entry name" value="ABC TRANSPORTER ATNG"/>
    <property type="match status" value="1"/>
</dbReference>
<evidence type="ECO:0000313" key="12">
    <source>
        <dbReference type="EMBL" id="TKY88085.1"/>
    </source>
</evidence>
<dbReference type="InterPro" id="IPR050173">
    <property type="entry name" value="ABC_transporter_C-like"/>
</dbReference>
<evidence type="ECO:0000256" key="7">
    <source>
        <dbReference type="ARBA" id="ARBA00023136"/>
    </source>
</evidence>
<dbReference type="Pfam" id="PF00664">
    <property type="entry name" value="ABC_membrane"/>
    <property type="match status" value="2"/>
</dbReference>
<organism evidence="12 13">
    <name type="scientific">Sporisorium graminicola</name>
    <dbReference type="NCBI Taxonomy" id="280036"/>
    <lineage>
        <taxon>Eukaryota</taxon>
        <taxon>Fungi</taxon>
        <taxon>Dikarya</taxon>
        <taxon>Basidiomycota</taxon>
        <taxon>Ustilaginomycotina</taxon>
        <taxon>Ustilaginomycetes</taxon>
        <taxon>Ustilaginales</taxon>
        <taxon>Ustilaginaceae</taxon>
        <taxon>Sporisorium</taxon>
    </lineage>
</organism>
<keyword evidence="3 9" id="KW-0812">Transmembrane</keyword>
<evidence type="ECO:0000313" key="13">
    <source>
        <dbReference type="Proteomes" id="UP000306050"/>
    </source>
</evidence>
<feature type="transmembrane region" description="Helical" evidence="9">
    <location>
        <begin position="256"/>
        <end position="277"/>
    </location>
</feature>
<dbReference type="InterPro" id="IPR027417">
    <property type="entry name" value="P-loop_NTPase"/>
</dbReference>
<feature type="compositionally biased region" description="Low complexity" evidence="8">
    <location>
        <begin position="331"/>
        <end position="342"/>
    </location>
</feature>
<name>A0A4U7KTY9_9BASI</name>
<evidence type="ECO:0000256" key="9">
    <source>
        <dbReference type="SAM" id="Phobius"/>
    </source>
</evidence>
<dbReference type="SUPFAM" id="SSF90123">
    <property type="entry name" value="ABC transporter transmembrane region"/>
    <property type="match status" value="2"/>
</dbReference>
<evidence type="ECO:0000256" key="1">
    <source>
        <dbReference type="ARBA" id="ARBA00004141"/>
    </source>
</evidence>
<keyword evidence="2" id="KW-0813">Transport</keyword>
<feature type="domain" description="ABC transporter" evidence="10">
    <location>
        <begin position="1228"/>
        <end position="1493"/>
    </location>
</feature>
<keyword evidence="4" id="KW-0547">Nucleotide-binding</keyword>
<keyword evidence="13" id="KW-1185">Reference proteome</keyword>
<dbReference type="OrthoDB" id="6500128at2759"/>
<evidence type="ECO:0000256" key="3">
    <source>
        <dbReference type="ARBA" id="ARBA00022692"/>
    </source>
</evidence>
<dbReference type="EMBL" id="SRRM01000011">
    <property type="protein sequence ID" value="TKY88085.1"/>
    <property type="molecule type" value="Genomic_DNA"/>
</dbReference>